<dbReference type="InterPro" id="IPR053016">
    <property type="entry name" value="CTF18-RFC_complex"/>
</dbReference>
<sequence>MVLTDTFAANGLLGGTLSDGDSPFGSNDMGFGFASNGLLGGSTTEDKASAFGNGDEGSNVDAMLLDEGFASNGLLGGAGSSAPQETAAMFTPGSLLSDPQKNSLSVADILAKYPGKDASSAEEAPHFNSSDLLNFPRSSIRATTYDGKPLFMKRKTRIEGLRNPKSNSGHRMSNLLDVPIHRLMDELSEATAAKIASSNVQPKPASSSTKRPTEDTLWVDRYRPLRFSELLGNDRVARETMGWVKQWDFCVFGKKKGKKRIRDDDDENFNADDEYHRPKEKLLLISGPPGLGKTTMAHVIAQQAGYQVLEINASDARSAQVVDDRIRPALETGSAIGSSKPVLIIIDEIDGATGGGDNSSGFVQRLVSLTYDKPREKGRMGAKKDNKGKRPLLRPIICICNDQNASSLAKLRPHTRQIRFSRPADLLIVKRLREVCEIEGLKADSRALSTLVGVARGDLRGCLNALQFIKARSTEVTEPIIRAATAGMKEAESSNLSVLNNLFAPMTRKRVKELGLGEKDEAKYVARLSREIDSSNNPGNVATGCFAHYPNLRRHDATFTRYEEATDWLVTFDSFSATMYTDGDFGLHGYLSYLLVPFYHLFQERGGPRIERDSTDWEQFQLTKSNDEIYKTLSQGMRTACARQSGDYRQLLGGQIMKLEFASYINRIISPPLRPVNSQVVKPEERELMSRLVSIMVALDLRFIQEKAEDGQWVYRLDPPIDVFVTYDGKRASDIAVSRYAVRHMVAAEIDAAWIARQADVVEKNVGVKRDMFSKTSKMTNNHDTGAKGDTEEPSNKRVRQDLRDIADKPPVDFFGRLITVPSASSAKAAARKNVEKKYRVTYRFTEGTSAAVRKPVKVGAFL</sequence>
<keyword evidence="6" id="KW-0539">Nucleus</keyword>
<keyword evidence="5" id="KW-0238">DNA-binding</keyword>
<dbReference type="PANTHER" id="PTHR46765">
    <property type="entry name" value="P-LOOP CONTAINING NUCLEOSIDE TRIPHOSPHATE HYDROLASES SUPERFAMILY PROTEIN"/>
    <property type="match status" value="1"/>
</dbReference>
<evidence type="ECO:0000313" key="11">
    <source>
        <dbReference type="EMBL" id="KZP21185.1"/>
    </source>
</evidence>
<evidence type="ECO:0000256" key="6">
    <source>
        <dbReference type="ARBA" id="ARBA00023242"/>
    </source>
</evidence>
<keyword evidence="11" id="KW-0378">Hydrolase</keyword>
<dbReference type="SUPFAM" id="SSF52540">
    <property type="entry name" value="P-loop containing nucleoside triphosphate hydrolases"/>
    <property type="match status" value="1"/>
</dbReference>
<organism evidence="11 12">
    <name type="scientific">Athelia psychrophila</name>
    <dbReference type="NCBI Taxonomy" id="1759441"/>
    <lineage>
        <taxon>Eukaryota</taxon>
        <taxon>Fungi</taxon>
        <taxon>Dikarya</taxon>
        <taxon>Basidiomycota</taxon>
        <taxon>Agaricomycotina</taxon>
        <taxon>Agaricomycetes</taxon>
        <taxon>Agaricomycetidae</taxon>
        <taxon>Atheliales</taxon>
        <taxon>Atheliaceae</taxon>
        <taxon>Athelia</taxon>
    </lineage>
</organism>
<feature type="compositionally biased region" description="Polar residues" evidence="9">
    <location>
        <begin position="196"/>
        <end position="210"/>
    </location>
</feature>
<gene>
    <name evidence="11" type="ORF">FIBSPDRAFT_788548</name>
</gene>
<keyword evidence="2" id="KW-0235">DNA replication</keyword>
<dbReference type="InterPro" id="IPR003593">
    <property type="entry name" value="AAA+_ATPase"/>
</dbReference>
<dbReference type="InterPro" id="IPR047854">
    <property type="entry name" value="RFC_lid"/>
</dbReference>
<dbReference type="GO" id="GO:0003677">
    <property type="term" value="F:DNA binding"/>
    <property type="evidence" value="ECO:0007669"/>
    <property type="project" value="UniProtKB-KW"/>
</dbReference>
<dbReference type="Proteomes" id="UP000076532">
    <property type="component" value="Unassembled WGS sequence"/>
</dbReference>
<evidence type="ECO:0000256" key="8">
    <source>
        <dbReference type="ARBA" id="ARBA00043975"/>
    </source>
</evidence>
<dbReference type="OrthoDB" id="2195431at2759"/>
<dbReference type="Gene3D" id="1.10.8.60">
    <property type="match status" value="1"/>
</dbReference>
<feature type="domain" description="AAA+ ATPase" evidence="10">
    <location>
        <begin position="279"/>
        <end position="433"/>
    </location>
</feature>
<dbReference type="GO" id="GO:0005634">
    <property type="term" value="C:nucleus"/>
    <property type="evidence" value="ECO:0007669"/>
    <property type="project" value="UniProtKB-SubCell"/>
</dbReference>
<dbReference type="InterPro" id="IPR003959">
    <property type="entry name" value="ATPase_AAA_core"/>
</dbReference>
<proteinExistence type="inferred from homology"/>
<feature type="region of interest" description="Disordered" evidence="9">
    <location>
        <begin position="194"/>
        <end position="214"/>
    </location>
</feature>
<accession>A0A166JT16</accession>
<protein>
    <submittedName>
        <fullName evidence="11">P-loop containing nucleoside triphosphate hydrolase protein</fullName>
    </submittedName>
</protein>
<evidence type="ECO:0000256" key="1">
    <source>
        <dbReference type="ARBA" id="ARBA00004123"/>
    </source>
</evidence>
<dbReference type="CDD" id="cd00009">
    <property type="entry name" value="AAA"/>
    <property type="match status" value="1"/>
</dbReference>
<dbReference type="PANTHER" id="PTHR46765:SF1">
    <property type="entry name" value="P-LOOP CONTAINING NUCLEOSIDE TRIPHOSPHATE HYDROLASES SUPERFAMILY PROTEIN"/>
    <property type="match status" value="1"/>
</dbReference>
<evidence type="ECO:0000256" key="3">
    <source>
        <dbReference type="ARBA" id="ARBA00022741"/>
    </source>
</evidence>
<evidence type="ECO:0000256" key="9">
    <source>
        <dbReference type="SAM" id="MobiDB-lite"/>
    </source>
</evidence>
<dbReference type="GO" id="GO:0006260">
    <property type="term" value="P:DNA replication"/>
    <property type="evidence" value="ECO:0007669"/>
    <property type="project" value="UniProtKB-KW"/>
</dbReference>
<keyword evidence="3" id="KW-0547">Nucleotide-binding</keyword>
<feature type="region of interest" description="Disordered" evidence="9">
    <location>
        <begin position="776"/>
        <end position="798"/>
    </location>
</feature>
<dbReference type="GO" id="GO:0016887">
    <property type="term" value="F:ATP hydrolysis activity"/>
    <property type="evidence" value="ECO:0007669"/>
    <property type="project" value="InterPro"/>
</dbReference>
<evidence type="ECO:0000313" key="12">
    <source>
        <dbReference type="Proteomes" id="UP000076532"/>
    </source>
</evidence>
<dbReference type="Pfam" id="PF00004">
    <property type="entry name" value="AAA"/>
    <property type="match status" value="1"/>
</dbReference>
<dbReference type="GO" id="GO:0005524">
    <property type="term" value="F:ATP binding"/>
    <property type="evidence" value="ECO:0007669"/>
    <property type="project" value="UniProtKB-KW"/>
</dbReference>
<dbReference type="Gene3D" id="3.40.50.300">
    <property type="entry name" value="P-loop containing nucleotide triphosphate hydrolases"/>
    <property type="match status" value="1"/>
</dbReference>
<comment type="similarity">
    <text evidence="8">Belongs to the activator 1 small subunits family. CTF18 subfamily.</text>
</comment>
<reference evidence="11 12" key="1">
    <citation type="journal article" date="2016" name="Mol. Biol. Evol.">
        <title>Comparative Genomics of Early-Diverging Mushroom-Forming Fungi Provides Insights into the Origins of Lignocellulose Decay Capabilities.</title>
        <authorList>
            <person name="Nagy L.G."/>
            <person name="Riley R."/>
            <person name="Tritt A."/>
            <person name="Adam C."/>
            <person name="Daum C."/>
            <person name="Floudas D."/>
            <person name="Sun H."/>
            <person name="Yadav J.S."/>
            <person name="Pangilinan J."/>
            <person name="Larsson K.H."/>
            <person name="Matsuura K."/>
            <person name="Barry K."/>
            <person name="Labutti K."/>
            <person name="Kuo R."/>
            <person name="Ohm R.A."/>
            <person name="Bhattacharya S.S."/>
            <person name="Shirouzu T."/>
            <person name="Yoshinaga Y."/>
            <person name="Martin F.M."/>
            <person name="Grigoriev I.V."/>
            <person name="Hibbett D.S."/>
        </authorList>
    </citation>
    <scope>NUCLEOTIDE SEQUENCE [LARGE SCALE GENOMIC DNA]</scope>
    <source>
        <strain evidence="11 12">CBS 109695</strain>
    </source>
</reference>
<evidence type="ECO:0000259" key="10">
    <source>
        <dbReference type="SMART" id="SM00382"/>
    </source>
</evidence>
<evidence type="ECO:0000256" key="7">
    <source>
        <dbReference type="ARBA" id="ARBA00023306"/>
    </source>
</evidence>
<evidence type="ECO:0000256" key="5">
    <source>
        <dbReference type="ARBA" id="ARBA00023125"/>
    </source>
</evidence>
<dbReference type="SMART" id="SM00382">
    <property type="entry name" value="AAA"/>
    <property type="match status" value="1"/>
</dbReference>
<keyword evidence="4" id="KW-0067">ATP-binding</keyword>
<dbReference type="EMBL" id="KV417549">
    <property type="protein sequence ID" value="KZP21185.1"/>
    <property type="molecule type" value="Genomic_DNA"/>
</dbReference>
<keyword evidence="12" id="KW-1185">Reference proteome</keyword>
<dbReference type="InterPro" id="IPR027417">
    <property type="entry name" value="P-loop_NTPase"/>
</dbReference>
<comment type="subcellular location">
    <subcellularLocation>
        <location evidence="1">Nucleus</location>
    </subcellularLocation>
</comment>
<name>A0A166JT16_9AGAM</name>
<evidence type="ECO:0000256" key="2">
    <source>
        <dbReference type="ARBA" id="ARBA00022705"/>
    </source>
</evidence>
<dbReference type="CDD" id="cd18140">
    <property type="entry name" value="HLD_clamp_RFC"/>
    <property type="match status" value="1"/>
</dbReference>
<dbReference type="STRING" id="436010.A0A166JT16"/>
<dbReference type="AlphaFoldDB" id="A0A166JT16"/>
<evidence type="ECO:0000256" key="4">
    <source>
        <dbReference type="ARBA" id="ARBA00022840"/>
    </source>
</evidence>
<feature type="compositionally biased region" description="Basic and acidic residues" evidence="9">
    <location>
        <begin position="785"/>
        <end position="798"/>
    </location>
</feature>
<keyword evidence="7" id="KW-0131">Cell cycle</keyword>